<gene>
    <name evidence="1" type="ORF">JCGZ_02414</name>
</gene>
<dbReference type="OrthoDB" id="1652646at2759"/>
<sequence>MKIPSKLGLIGLKDFNLIIWPPTQLARFDRLLWAPIGSVVISKIWFDEDTFEARFGRLEGCWFCPGQLRNSPSLTEKGSSNSFAIHHHCLEVWAYEYRIYPGGPSSDGPADSQRIPRALSDLLLTPWEGEAWRTFPGREVAELYTRSRFLLQGYWLDWYFLGERVYDLPAAPAQRRVPHAPPRHMCMLEGMTAEDREDEYEGSVVGAFLSAGDYAEYFSTRMQARLPEVFEYTQERKKHKTAAHYRA</sequence>
<evidence type="ECO:0008006" key="3">
    <source>
        <dbReference type="Google" id="ProtNLM"/>
    </source>
</evidence>
<proteinExistence type="predicted"/>
<name>A0A067LHW2_JATCU</name>
<keyword evidence="2" id="KW-1185">Reference proteome</keyword>
<protein>
    <recommendedName>
        <fullName evidence="3">Aminotransferase-like plant mobile domain-containing protein</fullName>
    </recommendedName>
</protein>
<accession>A0A067LHW2</accession>
<dbReference type="EMBL" id="KK914201">
    <property type="protein sequence ID" value="KDP46978.1"/>
    <property type="molecule type" value="Genomic_DNA"/>
</dbReference>
<dbReference type="AlphaFoldDB" id="A0A067LHW2"/>
<evidence type="ECO:0000313" key="2">
    <source>
        <dbReference type="Proteomes" id="UP000027138"/>
    </source>
</evidence>
<dbReference type="Proteomes" id="UP000027138">
    <property type="component" value="Unassembled WGS sequence"/>
</dbReference>
<organism evidence="1 2">
    <name type="scientific">Jatropha curcas</name>
    <name type="common">Barbados nut</name>
    <dbReference type="NCBI Taxonomy" id="180498"/>
    <lineage>
        <taxon>Eukaryota</taxon>
        <taxon>Viridiplantae</taxon>
        <taxon>Streptophyta</taxon>
        <taxon>Embryophyta</taxon>
        <taxon>Tracheophyta</taxon>
        <taxon>Spermatophyta</taxon>
        <taxon>Magnoliopsida</taxon>
        <taxon>eudicotyledons</taxon>
        <taxon>Gunneridae</taxon>
        <taxon>Pentapetalae</taxon>
        <taxon>rosids</taxon>
        <taxon>fabids</taxon>
        <taxon>Malpighiales</taxon>
        <taxon>Euphorbiaceae</taxon>
        <taxon>Crotonoideae</taxon>
        <taxon>Jatropheae</taxon>
        <taxon>Jatropha</taxon>
    </lineage>
</organism>
<evidence type="ECO:0000313" key="1">
    <source>
        <dbReference type="EMBL" id="KDP46978.1"/>
    </source>
</evidence>
<reference evidence="1 2" key="1">
    <citation type="journal article" date="2014" name="PLoS ONE">
        <title>Global Analysis of Gene Expression Profiles in Physic Nut (Jatropha curcas L.) Seedlings Exposed to Salt Stress.</title>
        <authorList>
            <person name="Zhang L."/>
            <person name="Zhang C."/>
            <person name="Wu P."/>
            <person name="Chen Y."/>
            <person name="Li M."/>
            <person name="Jiang H."/>
            <person name="Wu G."/>
        </authorList>
    </citation>
    <scope>NUCLEOTIDE SEQUENCE [LARGE SCALE GENOMIC DNA]</scope>
    <source>
        <strain evidence="2">cv. GZQX0401</strain>
        <tissue evidence="1">Young leaves</tissue>
    </source>
</reference>